<dbReference type="PROSITE" id="PS51898">
    <property type="entry name" value="TYR_RECOMBINASE"/>
    <property type="match status" value="1"/>
</dbReference>
<dbReference type="Gene3D" id="1.10.443.10">
    <property type="entry name" value="Intergrase catalytic core"/>
    <property type="match status" value="1"/>
</dbReference>
<dbReference type="GO" id="GO:0006310">
    <property type="term" value="P:DNA recombination"/>
    <property type="evidence" value="ECO:0007669"/>
    <property type="project" value="UniProtKB-KW"/>
</dbReference>
<evidence type="ECO:0000256" key="5">
    <source>
        <dbReference type="ARBA" id="ARBA00023195"/>
    </source>
</evidence>
<dbReference type="AlphaFoldDB" id="T1A7M0"/>
<feature type="domain" description="Tyr recombinase" evidence="7">
    <location>
        <begin position="114"/>
        <end position="260"/>
    </location>
</feature>
<dbReference type="Pfam" id="PF00589">
    <property type="entry name" value="Phage_integrase"/>
    <property type="match status" value="1"/>
</dbReference>
<gene>
    <name evidence="9" type="ORF">B2A_11743</name>
</gene>
<keyword evidence="6" id="KW-1160">Virus entry into host cell</keyword>
<dbReference type="Gene3D" id="1.10.150.130">
    <property type="match status" value="1"/>
</dbReference>
<dbReference type="GO" id="GO:0046718">
    <property type="term" value="P:symbiont entry into host cell"/>
    <property type="evidence" value="ECO:0007669"/>
    <property type="project" value="UniProtKB-KW"/>
</dbReference>
<dbReference type="InterPro" id="IPR050808">
    <property type="entry name" value="Phage_Integrase"/>
</dbReference>
<dbReference type="InterPro" id="IPR010998">
    <property type="entry name" value="Integrase_recombinase_N"/>
</dbReference>
<dbReference type="PANTHER" id="PTHR30629">
    <property type="entry name" value="PROPHAGE INTEGRASE"/>
    <property type="match status" value="1"/>
</dbReference>
<proteinExistence type="inferred from homology"/>
<dbReference type="SUPFAM" id="SSF56349">
    <property type="entry name" value="DNA breaking-rejoining enzymes"/>
    <property type="match status" value="1"/>
</dbReference>
<dbReference type="EMBL" id="AUZZ01008487">
    <property type="protein sequence ID" value="EQD37860.1"/>
    <property type="molecule type" value="Genomic_DNA"/>
</dbReference>
<keyword evidence="3" id="KW-0238">DNA-binding</keyword>
<feature type="non-terminal residue" evidence="9">
    <location>
        <position position="260"/>
    </location>
</feature>
<evidence type="ECO:0000256" key="4">
    <source>
        <dbReference type="ARBA" id="ARBA00023172"/>
    </source>
</evidence>
<dbReference type="PANTHER" id="PTHR30629:SF2">
    <property type="entry name" value="PROPHAGE INTEGRASE INTS-RELATED"/>
    <property type="match status" value="1"/>
</dbReference>
<dbReference type="InterPro" id="IPR011010">
    <property type="entry name" value="DNA_brk_join_enz"/>
</dbReference>
<evidence type="ECO:0000259" key="8">
    <source>
        <dbReference type="PROSITE" id="PS51900"/>
    </source>
</evidence>
<dbReference type="InterPro" id="IPR044068">
    <property type="entry name" value="CB"/>
</dbReference>
<comment type="similarity">
    <text evidence="1">Belongs to the 'phage' integrase family.</text>
</comment>
<feature type="non-terminal residue" evidence="9">
    <location>
        <position position="1"/>
    </location>
</feature>
<keyword evidence="5" id="KW-1179">Viral genome integration</keyword>
<dbReference type="GO" id="GO:0044826">
    <property type="term" value="P:viral genome integration into host DNA"/>
    <property type="evidence" value="ECO:0007669"/>
    <property type="project" value="UniProtKB-KW"/>
</dbReference>
<evidence type="ECO:0000256" key="3">
    <source>
        <dbReference type="ARBA" id="ARBA00023125"/>
    </source>
</evidence>
<dbReference type="InterPro" id="IPR053876">
    <property type="entry name" value="Phage_int_M"/>
</dbReference>
<reference evidence="9" key="1">
    <citation type="submission" date="2013-08" db="EMBL/GenBank/DDBJ databases">
        <authorList>
            <person name="Mendez C."/>
            <person name="Richter M."/>
            <person name="Ferrer M."/>
            <person name="Sanchez J."/>
        </authorList>
    </citation>
    <scope>NUCLEOTIDE SEQUENCE</scope>
</reference>
<evidence type="ECO:0000259" key="7">
    <source>
        <dbReference type="PROSITE" id="PS51898"/>
    </source>
</evidence>
<keyword evidence="4" id="KW-0233">DNA recombination</keyword>
<dbReference type="InterPro" id="IPR002104">
    <property type="entry name" value="Integrase_catalytic"/>
</dbReference>
<dbReference type="PROSITE" id="PS51900">
    <property type="entry name" value="CB"/>
    <property type="match status" value="1"/>
</dbReference>
<dbReference type="Pfam" id="PF22022">
    <property type="entry name" value="Phage_int_M"/>
    <property type="match status" value="1"/>
</dbReference>
<evidence type="ECO:0000313" key="9">
    <source>
        <dbReference type="EMBL" id="EQD37860.1"/>
    </source>
</evidence>
<comment type="caution">
    <text evidence="9">The sequence shown here is derived from an EMBL/GenBank/DDBJ whole genome shotgun (WGS) entry which is preliminary data.</text>
</comment>
<name>T1A7M0_9ZZZZ</name>
<protein>
    <submittedName>
        <fullName evidence="9">Site-specific recombinase, phage integrase family</fullName>
    </submittedName>
</protein>
<dbReference type="GO" id="GO:0015074">
    <property type="term" value="P:DNA integration"/>
    <property type="evidence" value="ECO:0007669"/>
    <property type="project" value="UniProtKB-KW"/>
</dbReference>
<accession>T1A7M0</accession>
<evidence type="ECO:0000256" key="1">
    <source>
        <dbReference type="ARBA" id="ARBA00008857"/>
    </source>
</evidence>
<dbReference type="GO" id="GO:0075713">
    <property type="term" value="P:establishment of integrated proviral latency"/>
    <property type="evidence" value="ECO:0007669"/>
    <property type="project" value="UniProtKB-KW"/>
</dbReference>
<dbReference type="InterPro" id="IPR013762">
    <property type="entry name" value="Integrase-like_cat_sf"/>
</dbReference>
<keyword evidence="2" id="KW-0229">DNA integration</keyword>
<dbReference type="CDD" id="cd00801">
    <property type="entry name" value="INT_P4_C"/>
    <property type="match status" value="1"/>
</dbReference>
<reference evidence="9" key="2">
    <citation type="journal article" date="2014" name="ISME J.">
        <title>Microbial stratification in low pH oxic and suboxic macroscopic growths along an acid mine drainage.</title>
        <authorList>
            <person name="Mendez-Garcia C."/>
            <person name="Mesa V."/>
            <person name="Sprenger R.R."/>
            <person name="Richter M."/>
            <person name="Diez M.S."/>
            <person name="Solano J."/>
            <person name="Bargiela R."/>
            <person name="Golyshina O.V."/>
            <person name="Manteca A."/>
            <person name="Ramos J.L."/>
            <person name="Gallego J.R."/>
            <person name="Llorente I."/>
            <person name="Martins Dos Santos V.A."/>
            <person name="Jensen O.N."/>
            <person name="Pelaez A.I."/>
            <person name="Sanchez J."/>
            <person name="Ferrer M."/>
        </authorList>
    </citation>
    <scope>NUCLEOTIDE SEQUENCE</scope>
</reference>
<feature type="domain" description="Core-binding (CB)" evidence="8">
    <location>
        <begin position="13"/>
        <end position="91"/>
    </location>
</feature>
<organism evidence="9">
    <name type="scientific">mine drainage metagenome</name>
    <dbReference type="NCBI Taxonomy" id="410659"/>
    <lineage>
        <taxon>unclassified sequences</taxon>
        <taxon>metagenomes</taxon>
        <taxon>ecological metagenomes</taxon>
    </lineage>
</organism>
<dbReference type="GO" id="GO:0003677">
    <property type="term" value="F:DNA binding"/>
    <property type="evidence" value="ECO:0007669"/>
    <property type="project" value="UniProtKB-KW"/>
</dbReference>
<sequence>AAEAEVKRERRTNTFEALAQEWLAKQTIADITRTKVEWLFSLVFPDIGHYPIAELEAPEVLRALQKIEATGRLETAHRAKQHIGQVMRYAVATGRAKHDPTGALKGALKVPDVTNRAALTDPAKVGDLLRAIDLYVGQPATHAALKLAPLTFVRPGELRAAEWSEFSLDDPEPIWRIPAARMKMHREHVVPLARQAVAILREIQPVTGRGKYLFPSLRSADRPMSDNTVNAALRRLGYATDEMTGHGFRAMASTLLNEQG</sequence>
<evidence type="ECO:0000256" key="2">
    <source>
        <dbReference type="ARBA" id="ARBA00022908"/>
    </source>
</evidence>
<evidence type="ECO:0000256" key="6">
    <source>
        <dbReference type="ARBA" id="ARBA00023296"/>
    </source>
</evidence>